<dbReference type="InterPro" id="IPR008162">
    <property type="entry name" value="Pyrophosphatase"/>
</dbReference>
<dbReference type="NCBIfam" id="NF001886">
    <property type="entry name" value="PRK00642.1"/>
    <property type="match status" value="1"/>
</dbReference>
<dbReference type="RefSeq" id="WP_323575420.1">
    <property type="nucleotide sequence ID" value="NZ_JAYGJQ010000001.1"/>
</dbReference>
<protein>
    <recommendedName>
        <fullName evidence="2">inorganic diphosphatase</fullName>
        <ecNumber evidence="2">3.6.1.1</ecNumber>
    </recommendedName>
</protein>
<evidence type="ECO:0000256" key="5">
    <source>
        <dbReference type="ARBA" id="ARBA00022842"/>
    </source>
</evidence>
<evidence type="ECO:0000256" key="1">
    <source>
        <dbReference type="ARBA" id="ARBA00001946"/>
    </source>
</evidence>
<dbReference type="EC" id="3.6.1.1" evidence="2"/>
<evidence type="ECO:0000256" key="2">
    <source>
        <dbReference type="ARBA" id="ARBA00012146"/>
    </source>
</evidence>
<organism evidence="6 7">
    <name type="scientific">Bacteriovorax antarcticus</name>
    <dbReference type="NCBI Taxonomy" id="3088717"/>
    <lineage>
        <taxon>Bacteria</taxon>
        <taxon>Pseudomonadati</taxon>
        <taxon>Bdellovibrionota</taxon>
        <taxon>Bacteriovoracia</taxon>
        <taxon>Bacteriovoracales</taxon>
        <taxon>Bacteriovoracaceae</taxon>
        <taxon>Bacteriovorax</taxon>
    </lineage>
</organism>
<proteinExistence type="predicted"/>
<gene>
    <name evidence="6" type="ORF">SHI21_06250</name>
</gene>
<dbReference type="InterPro" id="IPR036649">
    <property type="entry name" value="Pyrophosphatase_sf"/>
</dbReference>
<evidence type="ECO:0000313" key="7">
    <source>
        <dbReference type="Proteomes" id="UP001302274"/>
    </source>
</evidence>
<evidence type="ECO:0000313" key="6">
    <source>
        <dbReference type="EMBL" id="MEA9355791.1"/>
    </source>
</evidence>
<dbReference type="GO" id="GO:0004427">
    <property type="term" value="F:inorganic diphosphate phosphatase activity"/>
    <property type="evidence" value="ECO:0007669"/>
    <property type="project" value="UniProtKB-EC"/>
</dbReference>
<keyword evidence="5" id="KW-0460">Magnesium</keyword>
<dbReference type="PANTHER" id="PTHR10286">
    <property type="entry name" value="INORGANIC PYROPHOSPHATASE"/>
    <property type="match status" value="1"/>
</dbReference>
<dbReference type="PROSITE" id="PS00387">
    <property type="entry name" value="PPASE"/>
    <property type="match status" value="1"/>
</dbReference>
<reference evidence="6 7" key="1">
    <citation type="submission" date="2023-11" db="EMBL/GenBank/DDBJ databases">
        <title>A Novel Polar Bacteriovorax (B. antarcticus) Isolated from the Biocrust in Antarctica.</title>
        <authorList>
            <person name="Mun W."/>
            <person name="Choi S.Y."/>
            <person name="Mitchell R.J."/>
        </authorList>
    </citation>
    <scope>NUCLEOTIDE SEQUENCE [LARGE SCALE GENOMIC DNA]</scope>
    <source>
        <strain evidence="6 7">PP10</strain>
    </source>
</reference>
<keyword evidence="3" id="KW-0479">Metal-binding</keyword>
<evidence type="ECO:0000256" key="3">
    <source>
        <dbReference type="ARBA" id="ARBA00022723"/>
    </source>
</evidence>
<dbReference type="SUPFAM" id="SSF50324">
    <property type="entry name" value="Inorganic pyrophosphatase"/>
    <property type="match status" value="1"/>
</dbReference>
<dbReference type="EMBL" id="JAYGJQ010000001">
    <property type="protein sequence ID" value="MEA9355791.1"/>
    <property type="molecule type" value="Genomic_DNA"/>
</dbReference>
<comment type="caution">
    <text evidence="6">The sequence shown here is derived from an EMBL/GenBank/DDBJ whole genome shotgun (WGS) entry which is preliminary data.</text>
</comment>
<sequence>MSIKNFQKFRPHPWHGIHIGSEAPKIVKAYIEIIPNDMIKYEICKETGYIKVDRPQKFSSLPSFLYGFIPETYSAETTASLSNMADRGDGDPVDICVLSELPITRADIIMDVRVIGGIRLIDTGEVDDKIVAILNGDPFYDGVTDISQVNAVIIDRMRHYFLSYKSIPGEPVKTQIESIYGANEAYKVIKAGITDYNTHFKN</sequence>
<dbReference type="Pfam" id="PF00719">
    <property type="entry name" value="Pyrophosphatase"/>
    <property type="match status" value="1"/>
</dbReference>
<name>A0ABU5VRV7_9BACT</name>
<evidence type="ECO:0000256" key="4">
    <source>
        <dbReference type="ARBA" id="ARBA00022801"/>
    </source>
</evidence>
<accession>A0ABU5VRV7</accession>
<dbReference type="Gene3D" id="3.90.80.10">
    <property type="entry name" value="Inorganic pyrophosphatase"/>
    <property type="match status" value="1"/>
</dbReference>
<keyword evidence="7" id="KW-1185">Reference proteome</keyword>
<keyword evidence="4 6" id="KW-0378">Hydrolase</keyword>
<comment type="cofactor">
    <cofactor evidence="1">
        <name>Mg(2+)</name>
        <dbReference type="ChEBI" id="CHEBI:18420"/>
    </cofactor>
</comment>
<dbReference type="Proteomes" id="UP001302274">
    <property type="component" value="Unassembled WGS sequence"/>
</dbReference>